<dbReference type="GO" id="GO:0005737">
    <property type="term" value="C:cytoplasm"/>
    <property type="evidence" value="ECO:0007669"/>
    <property type="project" value="UniProtKB-SubCell"/>
</dbReference>
<dbReference type="Proteomes" id="UP000293637">
    <property type="component" value="Unassembled WGS sequence"/>
</dbReference>
<evidence type="ECO:0000256" key="2">
    <source>
        <dbReference type="ARBA" id="ARBA00011798"/>
    </source>
</evidence>
<evidence type="ECO:0000256" key="1">
    <source>
        <dbReference type="ARBA" id="ARBA00004496"/>
    </source>
</evidence>
<evidence type="ECO:0000256" key="8">
    <source>
        <dbReference type="ARBA" id="ARBA00022777"/>
    </source>
</evidence>
<dbReference type="PANTHER" id="PTHR36203">
    <property type="entry name" value="ASCORBATE-SPECIFIC PTS SYSTEM EIIA COMPONENT"/>
    <property type="match status" value="1"/>
</dbReference>
<dbReference type="Proteomes" id="UP000070063">
    <property type="component" value="Unassembled WGS sequence"/>
</dbReference>
<keyword evidence="8" id="KW-0418">Kinase</keyword>
<keyword evidence="5" id="KW-0597">Phosphoprotein</keyword>
<keyword evidence="14" id="KW-0762">Sugar transport</keyword>
<comment type="caution">
    <text evidence="14">The sequence shown here is derived from an EMBL/GenBank/DDBJ whole genome shotgun (WGS) entry which is preliminary data.</text>
</comment>
<keyword evidence="6" id="KW-0808">Transferase</keyword>
<reference evidence="14 16" key="2">
    <citation type="journal article" date="2019" name="Sci. Transl. Med.">
        <title>Quorum sensing between bacterial species on the skin protects against epidermal injury in atopic dermatitis.</title>
        <authorList>
            <person name="Williams M.R."/>
        </authorList>
    </citation>
    <scope>NUCLEOTIDE SEQUENCE [LARGE SCALE GENOMIC DNA]</scope>
    <source>
        <strain evidence="14 16">E7</strain>
    </source>
</reference>
<dbReference type="PROSITE" id="PS51094">
    <property type="entry name" value="PTS_EIIA_TYPE_2"/>
    <property type="match status" value="1"/>
</dbReference>
<sequence>MTLDLLTEDKVVVKTSTTDWSTAIHEAAQPLLNANVINEGYVDAMINSVNEFGPYIVIAPEIAIAHARPNGDVNEVGLSLLKLKEHVNFSEEGHYASLVFVLSAVDGQSHLTVLQDLASVLGDKDTVQQLLATQDKAEILNLLKETDE</sequence>
<dbReference type="InterPro" id="IPR016152">
    <property type="entry name" value="PTrfase/Anion_transptr"/>
</dbReference>
<dbReference type="SUPFAM" id="SSF55804">
    <property type="entry name" value="Phoshotransferase/anion transport protein"/>
    <property type="match status" value="1"/>
</dbReference>
<comment type="subunit">
    <text evidence="2">Homodimer or homotrimer. Seems to be a monomer when not phosphorylated.</text>
</comment>
<evidence type="ECO:0000256" key="6">
    <source>
        <dbReference type="ARBA" id="ARBA00022679"/>
    </source>
</evidence>
<evidence type="ECO:0000313" key="14">
    <source>
        <dbReference type="EMBL" id="TBW72678.1"/>
    </source>
</evidence>
<dbReference type="GeneID" id="58091011"/>
<keyword evidence="4" id="KW-0963">Cytoplasm</keyword>
<dbReference type="GO" id="GO:0016301">
    <property type="term" value="F:kinase activity"/>
    <property type="evidence" value="ECO:0007669"/>
    <property type="project" value="UniProtKB-KW"/>
</dbReference>
<evidence type="ECO:0000313" key="15">
    <source>
        <dbReference type="Proteomes" id="UP000070063"/>
    </source>
</evidence>
<evidence type="ECO:0000256" key="9">
    <source>
        <dbReference type="ARBA" id="ARBA00037387"/>
    </source>
</evidence>
<evidence type="ECO:0000259" key="12">
    <source>
        <dbReference type="PROSITE" id="PS51094"/>
    </source>
</evidence>
<evidence type="ECO:0000256" key="11">
    <source>
        <dbReference type="ARBA" id="ARBA00042072"/>
    </source>
</evidence>
<dbReference type="RefSeq" id="WP_002460676.1">
    <property type="nucleotide sequence ID" value="NZ_AP021848.1"/>
</dbReference>
<accession>A0A133Q038</accession>
<dbReference type="Gene3D" id="3.40.930.10">
    <property type="entry name" value="Mannitol-specific EII, Chain A"/>
    <property type="match status" value="1"/>
</dbReference>
<dbReference type="eggNOG" id="COG1762">
    <property type="taxonomic scope" value="Bacteria"/>
</dbReference>
<dbReference type="InterPro" id="IPR051351">
    <property type="entry name" value="Ascorbate-PTS_EIIA_comp"/>
</dbReference>
<protein>
    <recommendedName>
        <fullName evidence="10">Ascorbate-specific PTS system EIIA component</fullName>
    </recommendedName>
    <alternativeName>
        <fullName evidence="11">Ascorbate-specific phosphotransferase enzyme IIA component</fullName>
    </alternativeName>
</protein>
<dbReference type="GO" id="GO:0009401">
    <property type="term" value="P:phosphoenolpyruvate-dependent sugar phosphotransferase system"/>
    <property type="evidence" value="ECO:0007669"/>
    <property type="project" value="UniProtKB-KW"/>
</dbReference>
<feature type="domain" description="PTS EIIA type-2" evidence="12">
    <location>
        <begin position="4"/>
        <end position="146"/>
    </location>
</feature>
<evidence type="ECO:0000256" key="4">
    <source>
        <dbReference type="ARBA" id="ARBA00022490"/>
    </source>
</evidence>
<evidence type="ECO:0000256" key="10">
    <source>
        <dbReference type="ARBA" id="ARBA00041175"/>
    </source>
</evidence>
<dbReference type="Pfam" id="PF00359">
    <property type="entry name" value="PTS_EIIA_2"/>
    <property type="match status" value="1"/>
</dbReference>
<dbReference type="STRING" id="28035.B6N84_01210"/>
<gene>
    <name evidence="14" type="ORF">EQ812_06820</name>
    <name evidence="13" type="ORF">HMPREF3225_02347</name>
</gene>
<dbReference type="PANTHER" id="PTHR36203:SF1">
    <property type="entry name" value="ASCORBATE-SPECIFIC PTS SYSTEM EIIA COMPONENT"/>
    <property type="match status" value="1"/>
</dbReference>
<comment type="function">
    <text evidence="9">The phosphoenolpyruvate-dependent sugar phosphotransferase system (sugar PTS), a major carbohydrate active transport system, catalyzes the phosphorylation of incoming sugar substrates concomitantly with their translocation across the cell membrane. The enzyme II UlaABC PTS system is involved in ascorbate transport.</text>
</comment>
<dbReference type="EMBL" id="SCHB01000003">
    <property type="protein sequence ID" value="TBW72678.1"/>
    <property type="molecule type" value="Genomic_DNA"/>
</dbReference>
<reference evidence="13 15" key="1">
    <citation type="submission" date="2016-01" db="EMBL/GenBank/DDBJ databases">
        <authorList>
            <person name="Mitreva M."/>
            <person name="Pepin K.H."/>
            <person name="Mihindukulasuriya K.A."/>
            <person name="Fulton R."/>
            <person name="Fronick C."/>
            <person name="O'Laughlin M."/>
            <person name="Miner T."/>
            <person name="Herter B."/>
            <person name="Rosa B.A."/>
            <person name="Cordes M."/>
            <person name="Tomlinson C."/>
            <person name="Wollam A."/>
            <person name="Palsikar V.B."/>
            <person name="Mardis E.R."/>
            <person name="Wilson R.K."/>
        </authorList>
    </citation>
    <scope>NUCLEOTIDE SEQUENCE [LARGE SCALE GENOMIC DNA]</scope>
    <source>
        <strain evidence="13 15">MJR7738</strain>
    </source>
</reference>
<name>A0A133Q038_STALU</name>
<evidence type="ECO:0000256" key="7">
    <source>
        <dbReference type="ARBA" id="ARBA00022683"/>
    </source>
</evidence>
<keyword evidence="3" id="KW-0813">Transport</keyword>
<dbReference type="CDD" id="cd00211">
    <property type="entry name" value="PTS_IIA_fru"/>
    <property type="match status" value="1"/>
</dbReference>
<keyword evidence="7" id="KW-0598">Phosphotransferase system</keyword>
<comment type="subcellular location">
    <subcellularLocation>
        <location evidence="1">Cytoplasm</location>
    </subcellularLocation>
</comment>
<organism evidence="14 16">
    <name type="scientific">Staphylococcus lugdunensis</name>
    <dbReference type="NCBI Taxonomy" id="28035"/>
    <lineage>
        <taxon>Bacteria</taxon>
        <taxon>Bacillati</taxon>
        <taxon>Bacillota</taxon>
        <taxon>Bacilli</taxon>
        <taxon>Bacillales</taxon>
        <taxon>Staphylococcaceae</taxon>
        <taxon>Staphylococcus</taxon>
    </lineage>
</organism>
<evidence type="ECO:0000313" key="16">
    <source>
        <dbReference type="Proteomes" id="UP000293637"/>
    </source>
</evidence>
<dbReference type="EMBL" id="LRQI01000093">
    <property type="protein sequence ID" value="KXA36228.1"/>
    <property type="molecule type" value="Genomic_DNA"/>
</dbReference>
<proteinExistence type="predicted"/>
<evidence type="ECO:0000256" key="5">
    <source>
        <dbReference type="ARBA" id="ARBA00022553"/>
    </source>
</evidence>
<dbReference type="AlphaFoldDB" id="A0A133Q038"/>
<evidence type="ECO:0000313" key="13">
    <source>
        <dbReference type="EMBL" id="KXA36228.1"/>
    </source>
</evidence>
<dbReference type="InterPro" id="IPR002178">
    <property type="entry name" value="PTS_EIIA_type-2_dom"/>
</dbReference>
<evidence type="ECO:0000256" key="3">
    <source>
        <dbReference type="ARBA" id="ARBA00022448"/>
    </source>
</evidence>